<protein>
    <submittedName>
        <fullName evidence="1">Uncharacterized protein</fullName>
    </submittedName>
</protein>
<reference evidence="1" key="2">
    <citation type="submission" date="2023-05" db="EMBL/GenBank/DDBJ databases">
        <authorList>
            <person name="Schelkunov M.I."/>
        </authorList>
    </citation>
    <scope>NUCLEOTIDE SEQUENCE</scope>
    <source>
        <strain evidence="1">Hsosn_3</strain>
        <tissue evidence="1">Leaf</tissue>
    </source>
</reference>
<dbReference type="SUPFAM" id="SSF52317">
    <property type="entry name" value="Class I glutamine amidotransferase-like"/>
    <property type="match status" value="1"/>
</dbReference>
<keyword evidence="2" id="KW-1185">Reference proteome</keyword>
<name>A0AAD8LWV4_9APIA</name>
<dbReference type="AlphaFoldDB" id="A0AAD8LWV4"/>
<dbReference type="EMBL" id="JAUIZM010000031">
    <property type="protein sequence ID" value="KAK1351572.1"/>
    <property type="molecule type" value="Genomic_DNA"/>
</dbReference>
<gene>
    <name evidence="1" type="ORF">POM88_054259</name>
</gene>
<accession>A0AAD8LWV4</accession>
<comment type="caution">
    <text evidence="1">The sequence shown here is derived from an EMBL/GenBank/DDBJ whole genome shotgun (WGS) entry which is preliminary data.</text>
</comment>
<dbReference type="InterPro" id="IPR029062">
    <property type="entry name" value="Class_I_gatase-like"/>
</dbReference>
<proteinExistence type="predicted"/>
<evidence type="ECO:0000313" key="1">
    <source>
        <dbReference type="EMBL" id="KAK1351572.1"/>
    </source>
</evidence>
<dbReference type="Proteomes" id="UP001237642">
    <property type="component" value="Unassembled WGS sequence"/>
</dbReference>
<organism evidence="1 2">
    <name type="scientific">Heracleum sosnowskyi</name>
    <dbReference type="NCBI Taxonomy" id="360622"/>
    <lineage>
        <taxon>Eukaryota</taxon>
        <taxon>Viridiplantae</taxon>
        <taxon>Streptophyta</taxon>
        <taxon>Embryophyta</taxon>
        <taxon>Tracheophyta</taxon>
        <taxon>Spermatophyta</taxon>
        <taxon>Magnoliopsida</taxon>
        <taxon>eudicotyledons</taxon>
        <taxon>Gunneridae</taxon>
        <taxon>Pentapetalae</taxon>
        <taxon>asterids</taxon>
        <taxon>campanulids</taxon>
        <taxon>Apiales</taxon>
        <taxon>Apiaceae</taxon>
        <taxon>Apioideae</taxon>
        <taxon>apioid superclade</taxon>
        <taxon>Tordylieae</taxon>
        <taxon>Tordyliinae</taxon>
        <taxon>Heracleum</taxon>
    </lineage>
</organism>
<reference evidence="1" key="1">
    <citation type="submission" date="2023-02" db="EMBL/GenBank/DDBJ databases">
        <title>Genome of toxic invasive species Heracleum sosnowskyi carries increased number of genes despite the absence of recent whole-genome duplications.</title>
        <authorList>
            <person name="Schelkunov M."/>
            <person name="Shtratnikova V."/>
            <person name="Makarenko M."/>
            <person name="Klepikova A."/>
            <person name="Omelchenko D."/>
            <person name="Novikova G."/>
            <person name="Obukhova E."/>
            <person name="Bogdanov V."/>
            <person name="Penin A."/>
            <person name="Logacheva M."/>
        </authorList>
    </citation>
    <scope>NUCLEOTIDE SEQUENCE</scope>
    <source>
        <strain evidence="1">Hsosn_3</strain>
        <tissue evidence="1">Leaf</tissue>
    </source>
</reference>
<sequence length="138" mass="16103">MSDEERERERRWSWIYPLLKLLLNTSSLLRLLTVESPQDILNAERLVFPGVGAFAAAMDFINQNRRRMSTYLQKSKEFGQMVWGFCPYQILANLSKEVMKELEDPHSRYNFGWSHGKEKLKSGKPGCLRTCHYLTGKS</sequence>
<dbReference type="Gene3D" id="3.40.50.880">
    <property type="match status" value="1"/>
</dbReference>
<evidence type="ECO:0000313" key="2">
    <source>
        <dbReference type="Proteomes" id="UP001237642"/>
    </source>
</evidence>